<dbReference type="AlphaFoldDB" id="A0A6J4T0M4"/>
<proteinExistence type="inferred from homology"/>
<evidence type="ECO:0000259" key="8">
    <source>
        <dbReference type="Pfam" id="PF09335"/>
    </source>
</evidence>
<keyword evidence="6 7" id="KW-0472">Membrane</keyword>
<dbReference type="Pfam" id="PF09335">
    <property type="entry name" value="VTT_dom"/>
    <property type="match status" value="1"/>
</dbReference>
<keyword evidence="3" id="KW-1003">Cell membrane</keyword>
<feature type="transmembrane region" description="Helical" evidence="7">
    <location>
        <begin position="137"/>
        <end position="160"/>
    </location>
</feature>
<evidence type="ECO:0000256" key="4">
    <source>
        <dbReference type="ARBA" id="ARBA00022692"/>
    </source>
</evidence>
<evidence type="ECO:0000256" key="6">
    <source>
        <dbReference type="ARBA" id="ARBA00023136"/>
    </source>
</evidence>
<dbReference type="EMBL" id="CADCVV010000152">
    <property type="protein sequence ID" value="CAA9510049.1"/>
    <property type="molecule type" value="Genomic_DNA"/>
</dbReference>
<evidence type="ECO:0000256" key="1">
    <source>
        <dbReference type="ARBA" id="ARBA00004651"/>
    </source>
</evidence>
<dbReference type="PANTHER" id="PTHR42709">
    <property type="entry name" value="ALKALINE PHOSPHATASE LIKE PROTEIN"/>
    <property type="match status" value="1"/>
</dbReference>
<dbReference type="GO" id="GO:0005886">
    <property type="term" value="C:plasma membrane"/>
    <property type="evidence" value="ECO:0007669"/>
    <property type="project" value="UniProtKB-SubCell"/>
</dbReference>
<dbReference type="InterPro" id="IPR032816">
    <property type="entry name" value="VTT_dom"/>
</dbReference>
<gene>
    <name evidence="9" type="ORF">AVDCRST_MAG17-1923</name>
</gene>
<reference evidence="9" key="1">
    <citation type="submission" date="2020-02" db="EMBL/GenBank/DDBJ databases">
        <authorList>
            <person name="Meier V. D."/>
        </authorList>
    </citation>
    <scope>NUCLEOTIDE SEQUENCE</scope>
    <source>
        <strain evidence="9">AVDCRST_MAG17</strain>
    </source>
</reference>
<comment type="similarity">
    <text evidence="2">Belongs to the DedA family.</text>
</comment>
<name>A0A6J4T0M4_9ACTN</name>
<sequence>MIDPFEVVRSGSALSYVIIAVAIAGSAVFPPLPSETMMFAAGAAVGANVLPLVPVLAAGAAGSLLGDGIGYVVGRTVGERALARLARGERGKRSVAWARRTLGSRGGPLVAVARFIPGGQTAVTITAGSLGFPRRRFAAFAGLGAVVWAGYGTLVGALGGDAVRSGSWIGLVAAVAIVLAVAAVAEVARRREGR</sequence>
<feature type="transmembrane region" description="Helical" evidence="7">
    <location>
        <begin position="166"/>
        <end position="188"/>
    </location>
</feature>
<evidence type="ECO:0000256" key="7">
    <source>
        <dbReference type="SAM" id="Phobius"/>
    </source>
</evidence>
<evidence type="ECO:0000256" key="5">
    <source>
        <dbReference type="ARBA" id="ARBA00022989"/>
    </source>
</evidence>
<feature type="domain" description="VTT" evidence="8">
    <location>
        <begin position="32"/>
        <end position="157"/>
    </location>
</feature>
<evidence type="ECO:0000256" key="2">
    <source>
        <dbReference type="ARBA" id="ARBA00010792"/>
    </source>
</evidence>
<keyword evidence="4 7" id="KW-0812">Transmembrane</keyword>
<evidence type="ECO:0000313" key="9">
    <source>
        <dbReference type="EMBL" id="CAA9510049.1"/>
    </source>
</evidence>
<feature type="non-terminal residue" evidence="9">
    <location>
        <position position="194"/>
    </location>
</feature>
<protein>
    <recommendedName>
        <fullName evidence="8">VTT domain-containing protein</fullName>
    </recommendedName>
</protein>
<feature type="transmembrane region" description="Helical" evidence="7">
    <location>
        <begin position="12"/>
        <end position="32"/>
    </location>
</feature>
<organism evidence="9">
    <name type="scientific">uncultured Solirubrobacterales bacterium</name>
    <dbReference type="NCBI Taxonomy" id="768556"/>
    <lineage>
        <taxon>Bacteria</taxon>
        <taxon>Bacillati</taxon>
        <taxon>Actinomycetota</taxon>
        <taxon>Thermoleophilia</taxon>
        <taxon>Solirubrobacterales</taxon>
        <taxon>environmental samples</taxon>
    </lineage>
</organism>
<accession>A0A6J4T0M4</accession>
<comment type="subcellular location">
    <subcellularLocation>
        <location evidence="1">Cell membrane</location>
        <topology evidence="1">Multi-pass membrane protein</topology>
    </subcellularLocation>
</comment>
<feature type="transmembrane region" description="Helical" evidence="7">
    <location>
        <begin position="52"/>
        <end position="74"/>
    </location>
</feature>
<dbReference type="PANTHER" id="PTHR42709:SF6">
    <property type="entry name" value="UNDECAPRENYL PHOSPHATE TRANSPORTER A"/>
    <property type="match status" value="1"/>
</dbReference>
<dbReference type="InterPro" id="IPR051311">
    <property type="entry name" value="DedA_domain"/>
</dbReference>
<evidence type="ECO:0000256" key="3">
    <source>
        <dbReference type="ARBA" id="ARBA00022475"/>
    </source>
</evidence>
<keyword evidence="5 7" id="KW-1133">Transmembrane helix</keyword>